<proteinExistence type="predicted"/>
<feature type="signal peptide" evidence="2">
    <location>
        <begin position="1"/>
        <end position="18"/>
    </location>
</feature>
<protein>
    <recommendedName>
        <fullName evidence="5">Lipoprotein</fullName>
    </recommendedName>
</protein>
<feature type="region of interest" description="Disordered" evidence="1">
    <location>
        <begin position="89"/>
        <end position="153"/>
    </location>
</feature>
<feature type="chain" id="PRO_5046860752" description="Lipoprotein" evidence="2">
    <location>
        <begin position="19"/>
        <end position="153"/>
    </location>
</feature>
<evidence type="ECO:0000313" key="3">
    <source>
        <dbReference type="EMBL" id="MCP1375600.1"/>
    </source>
</evidence>
<sequence length="153" mass="17517">MRKMLLGFVLVGATSLLAGCYVAPDYSYVRAPDGGGAYYGHTARVYDDGYYAPYGYGYYDYPYGYYPGGVTVGIGTTWYGGSRYRRYDHDDHRLHGDDHQWRGEDHRGHWDHDGDRLHGGPRPGGGHAYRPPQRSHDSGAQHEQRRSRDERRR</sequence>
<comment type="caution">
    <text evidence="3">The sequence shown here is derived from an EMBL/GenBank/DDBJ whole genome shotgun (WGS) entry which is preliminary data.</text>
</comment>
<evidence type="ECO:0000313" key="4">
    <source>
        <dbReference type="Proteomes" id="UP001204615"/>
    </source>
</evidence>
<evidence type="ECO:0008006" key="5">
    <source>
        <dbReference type="Google" id="ProtNLM"/>
    </source>
</evidence>
<accession>A0ABT1FDZ4</accession>
<keyword evidence="4" id="KW-1185">Reference proteome</keyword>
<dbReference type="RefSeq" id="WP_253568188.1">
    <property type="nucleotide sequence ID" value="NZ_JAMZEK010000003.1"/>
</dbReference>
<feature type="compositionally biased region" description="Basic and acidic residues" evidence="1">
    <location>
        <begin position="134"/>
        <end position="153"/>
    </location>
</feature>
<evidence type="ECO:0000256" key="1">
    <source>
        <dbReference type="SAM" id="MobiDB-lite"/>
    </source>
</evidence>
<reference evidence="3 4" key="1">
    <citation type="submission" date="2022-06" db="EMBL/GenBank/DDBJ databases">
        <title>Dyella sp. Sa strain:Sa Genome sequencing.</title>
        <authorList>
            <person name="Park S."/>
        </authorList>
    </citation>
    <scope>NUCLEOTIDE SEQUENCE [LARGE SCALE GENOMIC DNA]</scope>
    <source>
        <strain evidence="3 4">Sa</strain>
    </source>
</reference>
<dbReference type="Proteomes" id="UP001204615">
    <property type="component" value="Unassembled WGS sequence"/>
</dbReference>
<name>A0ABT1FDZ4_9GAMM</name>
<dbReference type="PROSITE" id="PS51257">
    <property type="entry name" value="PROKAR_LIPOPROTEIN"/>
    <property type="match status" value="1"/>
</dbReference>
<evidence type="ECO:0000256" key="2">
    <source>
        <dbReference type="SAM" id="SignalP"/>
    </source>
</evidence>
<keyword evidence="2" id="KW-0732">Signal</keyword>
<organism evidence="3 4">
    <name type="scientific">Dyella lutea</name>
    <dbReference type="NCBI Taxonomy" id="2950441"/>
    <lineage>
        <taxon>Bacteria</taxon>
        <taxon>Pseudomonadati</taxon>
        <taxon>Pseudomonadota</taxon>
        <taxon>Gammaproteobacteria</taxon>
        <taxon>Lysobacterales</taxon>
        <taxon>Rhodanobacteraceae</taxon>
        <taxon>Dyella</taxon>
    </lineage>
</organism>
<gene>
    <name evidence="3" type="ORF">NC595_16250</name>
</gene>
<feature type="compositionally biased region" description="Basic and acidic residues" evidence="1">
    <location>
        <begin position="89"/>
        <end position="118"/>
    </location>
</feature>
<dbReference type="EMBL" id="JAMZEK010000003">
    <property type="protein sequence ID" value="MCP1375600.1"/>
    <property type="molecule type" value="Genomic_DNA"/>
</dbReference>